<organism evidence="6 7">
    <name type="scientific">Acrodontium crateriforme</name>
    <dbReference type="NCBI Taxonomy" id="150365"/>
    <lineage>
        <taxon>Eukaryota</taxon>
        <taxon>Fungi</taxon>
        <taxon>Dikarya</taxon>
        <taxon>Ascomycota</taxon>
        <taxon>Pezizomycotina</taxon>
        <taxon>Dothideomycetes</taxon>
        <taxon>Dothideomycetidae</taxon>
        <taxon>Mycosphaerellales</taxon>
        <taxon>Teratosphaeriaceae</taxon>
        <taxon>Acrodontium</taxon>
    </lineage>
</organism>
<proteinExistence type="inferred from homology"/>
<dbReference type="GO" id="GO:0006099">
    <property type="term" value="P:tricarboxylic acid cycle"/>
    <property type="evidence" value="ECO:0007669"/>
    <property type="project" value="TreeGrafter"/>
</dbReference>
<comment type="subunit">
    <text evidence="4">Interacts with the flavoprotein subunit within the SDH catalytic dimer.</text>
</comment>
<dbReference type="InterPro" id="IPR028882">
    <property type="entry name" value="SDHAF2"/>
</dbReference>
<feature type="region of interest" description="Disordered" evidence="5">
    <location>
        <begin position="68"/>
        <end position="113"/>
    </location>
</feature>
<evidence type="ECO:0000256" key="2">
    <source>
        <dbReference type="ARBA" id="ARBA00023128"/>
    </source>
</evidence>
<evidence type="ECO:0000256" key="5">
    <source>
        <dbReference type="SAM" id="MobiDB-lite"/>
    </source>
</evidence>
<dbReference type="PANTHER" id="PTHR12469:SF2">
    <property type="entry name" value="SUCCINATE DEHYDROGENASE ASSEMBLY FACTOR 2, MITOCHONDRIAL"/>
    <property type="match status" value="1"/>
</dbReference>
<dbReference type="SUPFAM" id="SSF109910">
    <property type="entry name" value="YgfY-like"/>
    <property type="match status" value="1"/>
</dbReference>
<gene>
    <name evidence="6" type="ORF">R9X50_00428000</name>
</gene>
<protein>
    <recommendedName>
        <fullName evidence="4">Succinate dehydrogenase assembly factor 2, mitochondrial</fullName>
        <shortName evidence="4">SDH assembly factor 2</shortName>
        <shortName evidence="4">SDHAF2</shortName>
    </recommendedName>
</protein>
<keyword evidence="2 4" id="KW-0496">Mitochondrion</keyword>
<name>A0AAQ3M535_9PEZI</name>
<dbReference type="GO" id="GO:0034553">
    <property type="term" value="P:mitochondrial respiratory chain complex II assembly"/>
    <property type="evidence" value="ECO:0007669"/>
    <property type="project" value="TreeGrafter"/>
</dbReference>
<dbReference type="InterPro" id="IPR005631">
    <property type="entry name" value="SDH"/>
</dbReference>
<dbReference type="FunFam" id="1.10.150.250:FF:000002">
    <property type="entry name" value="Succinate dehydrogenase assembly factor 2, mitochondrial"/>
    <property type="match status" value="1"/>
</dbReference>
<comment type="subcellular location">
    <subcellularLocation>
        <location evidence="1 4">Mitochondrion matrix</location>
    </subcellularLocation>
</comment>
<evidence type="ECO:0000256" key="1">
    <source>
        <dbReference type="ARBA" id="ARBA00004305"/>
    </source>
</evidence>
<evidence type="ECO:0000256" key="4">
    <source>
        <dbReference type="HAMAP-Rule" id="MF_03057"/>
    </source>
</evidence>
<dbReference type="PANTHER" id="PTHR12469">
    <property type="entry name" value="PROTEIN EMI5 HOMOLOG, MITOCHONDRIAL"/>
    <property type="match status" value="1"/>
</dbReference>
<accession>A0AAQ3M535</accession>
<keyword evidence="7" id="KW-1185">Reference proteome</keyword>
<comment type="similarity">
    <text evidence="4">Belongs to the SDHAF2 family.</text>
</comment>
<evidence type="ECO:0000256" key="3">
    <source>
        <dbReference type="ARBA" id="ARBA00023186"/>
    </source>
</evidence>
<dbReference type="EMBL" id="CP138585">
    <property type="protein sequence ID" value="WPH01434.1"/>
    <property type="molecule type" value="Genomic_DNA"/>
</dbReference>
<evidence type="ECO:0000313" key="7">
    <source>
        <dbReference type="Proteomes" id="UP001303373"/>
    </source>
</evidence>
<feature type="compositionally biased region" description="Basic and acidic residues" evidence="5">
    <location>
        <begin position="232"/>
        <end position="244"/>
    </location>
</feature>
<dbReference type="Proteomes" id="UP001303373">
    <property type="component" value="Chromosome 6"/>
</dbReference>
<comment type="function">
    <text evidence="4">Plays an essential role in the assembly of succinate dehydrogenase (SDH), an enzyme complex (also referred to as respiratory complex II) that is a component of both the tricarboxylic acid (TCA) cycle and the mitochondrial electron transport chain, and which couples the oxidation of succinate to fumarate with the reduction of ubiquinone (coenzyme Q) to ubiquinol. Required for flavinylation (covalent attachment of FAD) of the flavoprotein subunit of the SDH catalytic dimer.</text>
</comment>
<dbReference type="AlphaFoldDB" id="A0AAQ3M535"/>
<dbReference type="Pfam" id="PF03937">
    <property type="entry name" value="Sdh5"/>
    <property type="match status" value="1"/>
</dbReference>
<reference evidence="6 7" key="1">
    <citation type="submission" date="2023-11" db="EMBL/GenBank/DDBJ databases">
        <title>An acidophilic fungus is an integral part of prey digestion in a carnivorous sundew plant.</title>
        <authorList>
            <person name="Tsai I.J."/>
        </authorList>
    </citation>
    <scope>NUCLEOTIDE SEQUENCE [LARGE SCALE GENOMIC DNA]</scope>
    <source>
        <strain evidence="6">169a</strain>
    </source>
</reference>
<dbReference type="GO" id="GO:0006121">
    <property type="term" value="P:mitochondrial electron transport, succinate to ubiquinone"/>
    <property type="evidence" value="ECO:0007669"/>
    <property type="project" value="UniProtKB-UniRule"/>
</dbReference>
<feature type="region of interest" description="Disordered" evidence="5">
    <location>
        <begin position="207"/>
        <end position="254"/>
    </location>
</feature>
<dbReference type="Gene3D" id="1.10.150.250">
    <property type="entry name" value="Flavinator of succinate dehydrogenase"/>
    <property type="match status" value="1"/>
</dbReference>
<keyword evidence="3 4" id="KW-0143">Chaperone</keyword>
<dbReference type="GO" id="GO:0005759">
    <property type="term" value="C:mitochondrial matrix"/>
    <property type="evidence" value="ECO:0007669"/>
    <property type="project" value="UniProtKB-SubCell"/>
</dbReference>
<sequence length="323" mass="35215">MSSARLILRSGRWAARANIRQFGTTHARFADNVNHRANDTAEQYRKFQTEKPLNPHMTNTTSTIANEMPAVGKDSAPPELLTSVDPKFTPKDSQPENTDKMTGGTQKGGPDEGVNAELGVGEIEGGTFRVEPLRRTGEDVTTMRARLLYQSRKRGTLESDLLLSTFADANLGSMSAKQLQQYDLFLDENDWDIYYWVTQEPPQTSQVYAEGAGPTLASSEAQGKAPAAAPERAPDGGPKSDTDAWRSGAPRSGEWAQTVGTFKPAYRPVPTRWKNSEILSLLRKHVIDRSAGGVHIPGGEEVKAAGRQGGGLGFMPELRNFDA</sequence>
<dbReference type="HAMAP" id="MF_03057">
    <property type="entry name" value="SDHAF2"/>
    <property type="match status" value="1"/>
</dbReference>
<evidence type="ECO:0000313" key="6">
    <source>
        <dbReference type="EMBL" id="WPH01434.1"/>
    </source>
</evidence>
<dbReference type="InterPro" id="IPR036714">
    <property type="entry name" value="SDH_sf"/>
</dbReference>
<feature type="compositionally biased region" description="Basic and acidic residues" evidence="5">
    <location>
        <begin position="88"/>
        <end position="99"/>
    </location>
</feature>